<dbReference type="SUPFAM" id="SSF46689">
    <property type="entry name" value="Homeodomain-like"/>
    <property type="match status" value="1"/>
</dbReference>
<dbReference type="PANTHER" id="PTHR43479">
    <property type="entry name" value="ACREF/ENVCD OPERON REPRESSOR-RELATED"/>
    <property type="match status" value="1"/>
</dbReference>
<accession>A0A7S6WPI1</accession>
<dbReference type="RefSeq" id="WP_020964700.1">
    <property type="nucleotide sequence ID" value="NZ_CP061839.1"/>
</dbReference>
<dbReference type="EMBL" id="CP061839">
    <property type="protein sequence ID" value="QOW60948.1"/>
    <property type="molecule type" value="Genomic_DNA"/>
</dbReference>
<protein>
    <submittedName>
        <fullName evidence="4">TetR/AcrR family transcriptional regulator</fullName>
    </submittedName>
</protein>
<sequence length="191" mass="21857">MPANFTIEEKEAVRKALFKKGYELLSQYGMKKLKIHDIARAVGIAAGTFYHFFPSKDAFISELIKARKRQSIENFKALASKYPKGIPFKEMKMYLLNNLNNENIYRLLSQEDYNALMQKFNLSQSEEDAVEKTGAYIMSKLATDKTAEDFKLFSEAYKIIIIGTSDLTKLNTDVLNSVSEKLVESACKFLY</sequence>
<dbReference type="GO" id="GO:0003677">
    <property type="term" value="F:DNA binding"/>
    <property type="evidence" value="ECO:0007669"/>
    <property type="project" value="UniProtKB-UniRule"/>
</dbReference>
<evidence type="ECO:0000256" key="1">
    <source>
        <dbReference type="ARBA" id="ARBA00023125"/>
    </source>
</evidence>
<evidence type="ECO:0000313" key="5">
    <source>
        <dbReference type="Proteomes" id="UP000593915"/>
    </source>
</evidence>
<evidence type="ECO:0000313" key="4">
    <source>
        <dbReference type="EMBL" id="QOW60948.1"/>
    </source>
</evidence>
<dbReference type="InterPro" id="IPR001647">
    <property type="entry name" value="HTH_TetR"/>
</dbReference>
<keyword evidence="1 2" id="KW-0238">DNA-binding</keyword>
<gene>
    <name evidence="4" type="ORF">IFE08_00535</name>
</gene>
<dbReference type="Pfam" id="PF00440">
    <property type="entry name" value="TetR_N"/>
    <property type="match status" value="1"/>
</dbReference>
<evidence type="ECO:0000256" key="2">
    <source>
        <dbReference type="PROSITE-ProRule" id="PRU00335"/>
    </source>
</evidence>
<dbReference type="Gene3D" id="1.10.357.10">
    <property type="entry name" value="Tetracycline Repressor, domain 2"/>
    <property type="match status" value="1"/>
</dbReference>
<evidence type="ECO:0000259" key="3">
    <source>
        <dbReference type="PROSITE" id="PS50977"/>
    </source>
</evidence>
<organism evidence="4 5">
    <name type="scientific">Treponema pedis</name>
    <dbReference type="NCBI Taxonomy" id="409322"/>
    <lineage>
        <taxon>Bacteria</taxon>
        <taxon>Pseudomonadati</taxon>
        <taxon>Spirochaetota</taxon>
        <taxon>Spirochaetia</taxon>
        <taxon>Spirochaetales</taxon>
        <taxon>Treponemataceae</taxon>
        <taxon>Treponema</taxon>
    </lineage>
</organism>
<dbReference type="GeneID" id="301091217"/>
<dbReference type="PRINTS" id="PR00455">
    <property type="entry name" value="HTHTETR"/>
</dbReference>
<dbReference type="PANTHER" id="PTHR43479:SF11">
    <property type="entry name" value="ACREF_ENVCD OPERON REPRESSOR-RELATED"/>
    <property type="match status" value="1"/>
</dbReference>
<dbReference type="AlphaFoldDB" id="A0A7S6WPI1"/>
<dbReference type="InterPro" id="IPR050624">
    <property type="entry name" value="HTH-type_Tx_Regulator"/>
</dbReference>
<feature type="DNA-binding region" description="H-T-H motif" evidence="2">
    <location>
        <begin position="34"/>
        <end position="53"/>
    </location>
</feature>
<dbReference type="InterPro" id="IPR009057">
    <property type="entry name" value="Homeodomain-like_sf"/>
</dbReference>
<proteinExistence type="predicted"/>
<reference evidence="4 5" key="1">
    <citation type="submission" date="2020-09" db="EMBL/GenBank/DDBJ databases">
        <title>Characterization of Treponema spp. from bovine digital dermatitis in Korea.</title>
        <authorList>
            <person name="Espiritu H.M."/>
            <person name="Cho Y.I."/>
            <person name="Mamuad L."/>
        </authorList>
    </citation>
    <scope>NUCLEOTIDE SEQUENCE [LARGE SCALE GENOMIC DNA]</scope>
    <source>
        <strain evidence="4 5">KS1</strain>
    </source>
</reference>
<dbReference type="Proteomes" id="UP000593915">
    <property type="component" value="Chromosome"/>
</dbReference>
<name>A0A7S6WPI1_9SPIR</name>
<feature type="domain" description="HTH tetR-type" evidence="3">
    <location>
        <begin position="11"/>
        <end position="71"/>
    </location>
</feature>
<dbReference type="PROSITE" id="PS50977">
    <property type="entry name" value="HTH_TETR_2"/>
    <property type="match status" value="1"/>
</dbReference>